<evidence type="ECO:0000259" key="1">
    <source>
        <dbReference type="Pfam" id="PF01494"/>
    </source>
</evidence>
<dbReference type="PRINTS" id="PR00420">
    <property type="entry name" value="RNGMNOXGNASE"/>
</dbReference>
<protein>
    <submittedName>
        <fullName evidence="2">Geranylgeranyl reductase</fullName>
    </submittedName>
</protein>
<comment type="caution">
    <text evidence="2">The sequence shown here is derived from an EMBL/GenBank/DDBJ whole genome shotgun (WGS) entry which is preliminary data.</text>
</comment>
<accession>A0ABR5SG42</accession>
<dbReference type="Gene3D" id="3.50.50.60">
    <property type="entry name" value="FAD/NAD(P)-binding domain"/>
    <property type="match status" value="1"/>
</dbReference>
<dbReference type="SUPFAM" id="SSF51905">
    <property type="entry name" value="FAD/NAD(P)-binding domain"/>
    <property type="match status" value="1"/>
</dbReference>
<dbReference type="EMBL" id="LNQR01000118">
    <property type="protein sequence ID" value="KWT78232.1"/>
    <property type="molecule type" value="Genomic_DNA"/>
</dbReference>
<dbReference type="InterPro" id="IPR002938">
    <property type="entry name" value="FAD-bd"/>
</dbReference>
<dbReference type="InterPro" id="IPR036188">
    <property type="entry name" value="FAD/NAD-bd_sf"/>
</dbReference>
<sequence>MDVDIAVIGGGPAGAIAARLLSRAKRETVLIERNLKNEKPCGGGLLSKAFTAFDIPLELIKKRVESIRIVSPNGNTHDISLSTAYLAIVHRVEFDEALRKLAASEDTGIIEGRFNDIRHIDGQSVLTVKTTAGEITIKARHVIAADGVNSTVVKRMLKRFPRRIYTAHEIHSAEGGACNMSHCEFRFGSVTPPGFYSWIFPHKDGISIGTGSEHTREVDAYLDRLVSAHGTKPNGQRRGYFIPVWDGSLYYKNGVYFVGDAAGMVLPFTYEGIYYAMRSAEFAVAAILKNKPGLYRKHWQEAYRKRYLVMRALQRYFLKNDGRMEQLVSLYGHTHIREASMRLWTQDDTKINLIGGFAALIRKYGSVREADA</sequence>
<gene>
    <name evidence="2" type="ORF">ASN18_2959</name>
</gene>
<evidence type="ECO:0000313" key="3">
    <source>
        <dbReference type="Proteomes" id="UP000060487"/>
    </source>
</evidence>
<dbReference type="RefSeq" id="WP_085053574.1">
    <property type="nucleotide sequence ID" value="NZ_LNQR01000118.1"/>
</dbReference>
<organism evidence="2 3">
    <name type="scientific">Candidatus Magnetominusculus xianensis</name>
    <dbReference type="NCBI Taxonomy" id="1748249"/>
    <lineage>
        <taxon>Bacteria</taxon>
        <taxon>Pseudomonadati</taxon>
        <taxon>Nitrospirota</taxon>
        <taxon>Nitrospiria</taxon>
        <taxon>Nitrospirales</taxon>
        <taxon>Nitrospiraceae</taxon>
        <taxon>Candidatus Magnetominusculus</taxon>
    </lineage>
</organism>
<reference evidence="2 3" key="1">
    <citation type="submission" date="2015-11" db="EMBL/GenBank/DDBJ databases">
        <authorList>
            <person name="Lin W."/>
        </authorList>
    </citation>
    <scope>NUCLEOTIDE SEQUENCE [LARGE SCALE GENOMIC DNA]</scope>
    <source>
        <strain evidence="2 3">HCH-1</strain>
    </source>
</reference>
<dbReference type="InterPro" id="IPR011777">
    <property type="entry name" value="Geranylgeranyl_Rdtase_fam"/>
</dbReference>
<name>A0ABR5SG42_9BACT</name>
<dbReference type="NCBIfam" id="TIGR02032">
    <property type="entry name" value="GG-red-SF"/>
    <property type="match status" value="1"/>
</dbReference>
<dbReference type="Pfam" id="PF01494">
    <property type="entry name" value="FAD_binding_3"/>
    <property type="match status" value="1"/>
</dbReference>
<evidence type="ECO:0000313" key="2">
    <source>
        <dbReference type="EMBL" id="KWT78232.1"/>
    </source>
</evidence>
<dbReference type="Proteomes" id="UP000060487">
    <property type="component" value="Unassembled WGS sequence"/>
</dbReference>
<dbReference type="PANTHER" id="PTHR42685:SF4">
    <property type="entry name" value="GERANYLGERANYL DIPHOSPHATE REDUCTASE, CHLOROPLASTIC"/>
    <property type="match status" value="1"/>
</dbReference>
<feature type="domain" description="FAD-binding" evidence="1">
    <location>
        <begin position="2"/>
        <end position="161"/>
    </location>
</feature>
<keyword evidence="3" id="KW-1185">Reference proteome</keyword>
<dbReference type="InterPro" id="IPR050407">
    <property type="entry name" value="Geranylgeranyl_reductase"/>
</dbReference>
<proteinExistence type="predicted"/>
<dbReference type="PANTHER" id="PTHR42685">
    <property type="entry name" value="GERANYLGERANYL DIPHOSPHATE REDUCTASE"/>
    <property type="match status" value="1"/>
</dbReference>